<dbReference type="Proteomes" id="UP001054945">
    <property type="component" value="Unassembled WGS sequence"/>
</dbReference>
<evidence type="ECO:0000313" key="2">
    <source>
        <dbReference type="Proteomes" id="UP001054945"/>
    </source>
</evidence>
<evidence type="ECO:0000313" key="1">
    <source>
        <dbReference type="EMBL" id="GIY95835.1"/>
    </source>
</evidence>
<keyword evidence="2" id="KW-1185">Reference proteome</keyword>
<gene>
    <name evidence="1" type="ORF">CEXT_799471</name>
</gene>
<dbReference type="EMBL" id="BPLR01017967">
    <property type="protein sequence ID" value="GIY95835.1"/>
    <property type="molecule type" value="Genomic_DNA"/>
</dbReference>
<dbReference type="AlphaFoldDB" id="A0AAV4XPH9"/>
<sequence>MRQRISICRRNFLQNLPNSSETSFRHTDCDSRCSESILHPLSIIPQKLSDYLNFSRQKKCHTCNNRGWTSSPTEVCPEIKDLICFHISPTLSLTFLPLTERLLIGRSPV</sequence>
<protein>
    <submittedName>
        <fullName evidence="1">Uncharacterized protein</fullName>
    </submittedName>
</protein>
<reference evidence="1 2" key="1">
    <citation type="submission" date="2021-06" db="EMBL/GenBank/DDBJ databases">
        <title>Caerostris extrusa draft genome.</title>
        <authorList>
            <person name="Kono N."/>
            <person name="Arakawa K."/>
        </authorList>
    </citation>
    <scope>NUCLEOTIDE SEQUENCE [LARGE SCALE GENOMIC DNA]</scope>
</reference>
<name>A0AAV4XPH9_CAEEX</name>
<proteinExistence type="predicted"/>
<comment type="caution">
    <text evidence="1">The sequence shown here is derived from an EMBL/GenBank/DDBJ whole genome shotgun (WGS) entry which is preliminary data.</text>
</comment>
<accession>A0AAV4XPH9</accession>
<organism evidence="1 2">
    <name type="scientific">Caerostris extrusa</name>
    <name type="common">Bark spider</name>
    <name type="synonym">Caerostris bankana</name>
    <dbReference type="NCBI Taxonomy" id="172846"/>
    <lineage>
        <taxon>Eukaryota</taxon>
        <taxon>Metazoa</taxon>
        <taxon>Ecdysozoa</taxon>
        <taxon>Arthropoda</taxon>
        <taxon>Chelicerata</taxon>
        <taxon>Arachnida</taxon>
        <taxon>Araneae</taxon>
        <taxon>Araneomorphae</taxon>
        <taxon>Entelegynae</taxon>
        <taxon>Araneoidea</taxon>
        <taxon>Araneidae</taxon>
        <taxon>Caerostris</taxon>
    </lineage>
</organism>